<keyword evidence="1" id="KW-1133">Transmembrane helix</keyword>
<keyword evidence="1" id="KW-0472">Membrane</keyword>
<feature type="transmembrane region" description="Helical" evidence="1">
    <location>
        <begin position="44"/>
        <end position="63"/>
    </location>
</feature>
<sequence>MSSFPNVLSSVVFNNTLHTSVTFFVLLFLYLLGITVEVTRTEACLNLWCYFHVSLAMYFILAIDSRGVALSGDVNKYFLRLTEKKTKISKFSYKKKNNFSKVTPRGVVQKPEGKKMVQSVN</sequence>
<evidence type="ECO:0000256" key="1">
    <source>
        <dbReference type="SAM" id="Phobius"/>
    </source>
</evidence>
<name>A0A8D8UYG4_9HEMI</name>
<proteinExistence type="predicted"/>
<keyword evidence="1" id="KW-0812">Transmembrane</keyword>
<protein>
    <submittedName>
        <fullName evidence="2">Uncharacterized protein</fullName>
    </submittedName>
</protein>
<dbReference type="AlphaFoldDB" id="A0A8D8UYG4"/>
<reference evidence="2" key="1">
    <citation type="submission" date="2021-05" db="EMBL/GenBank/DDBJ databases">
        <authorList>
            <person name="Alioto T."/>
            <person name="Alioto T."/>
            <person name="Gomez Garrido J."/>
        </authorList>
    </citation>
    <scope>NUCLEOTIDE SEQUENCE</scope>
</reference>
<accession>A0A8D8UYG4</accession>
<organism evidence="2">
    <name type="scientific">Cacopsylla melanoneura</name>
    <dbReference type="NCBI Taxonomy" id="428564"/>
    <lineage>
        <taxon>Eukaryota</taxon>
        <taxon>Metazoa</taxon>
        <taxon>Ecdysozoa</taxon>
        <taxon>Arthropoda</taxon>
        <taxon>Hexapoda</taxon>
        <taxon>Insecta</taxon>
        <taxon>Pterygota</taxon>
        <taxon>Neoptera</taxon>
        <taxon>Paraneoptera</taxon>
        <taxon>Hemiptera</taxon>
        <taxon>Sternorrhyncha</taxon>
        <taxon>Psylloidea</taxon>
        <taxon>Psyllidae</taxon>
        <taxon>Psyllinae</taxon>
        <taxon>Cacopsylla</taxon>
    </lineage>
</organism>
<evidence type="ECO:0000313" key="2">
    <source>
        <dbReference type="EMBL" id="CAG6714099.1"/>
    </source>
</evidence>
<dbReference type="EMBL" id="HBUF01351412">
    <property type="protein sequence ID" value="CAG6714099.1"/>
    <property type="molecule type" value="Transcribed_RNA"/>
</dbReference>
<feature type="transmembrane region" description="Helical" evidence="1">
    <location>
        <begin position="12"/>
        <end position="32"/>
    </location>
</feature>